<sequence>MGKQTHKKKVGKRPNPLATSQISNGMAEIVPKEEEIIPILQKLSSSSGGDRAWATAGISNLLVANAPTRKLLLSKGVATLLIERLTDPEYAVVQEALGALRNLTVMDDTIAPTLFAADILTPISALIPKVSIVIHKVLTDEPEADEEDKEMRKGIWDFAENLISIMWCLSEASENHLKSINRLNIITFLISFMTSADKCPLKVVVAAGQCLNTLTDDNKDIYIEFQNHPEYIDMLVSIVKNLTDEDKILVRILACATLLNVREAVQSTGSWDEESDPIAEMNKSILPILVEALNFDIEKASDECIQAVNSGNLTKDDQTGEISAKPKQPLTSEDELVQRVQERLTTLQLALELISNICIQDNTEDDGWEDGDATMEDDEEVPEEALNGDDDELDNSILEDMAATGETSNTADLALLKNNPILHMLIHQVFPQLIKLGTTTKISYPPQETPAKYAPQSIESSIIDAFSNTHLRAIECLNNFLLTMNDLPSKFWFKEKKEDAQNAWTWLFQTAGGVAGSGVAVGDEEPGQELRGAVLEAIVGCLWALARGLGQDIVLQGFHVPALQGAYSSCARDSLRVKCVGALGVISMRQGDIETNKNIGDFFIKALKELPPKGATTTDAATEILNALFDVYGDCAFDYDLPVFVNGGYLSALKSVLPAYKNVVKATDKRKFRDLRLRADEALGNLNAFIRYKTDERK</sequence>
<evidence type="ECO:0000259" key="3">
    <source>
        <dbReference type="Pfam" id="PF25567"/>
    </source>
</evidence>
<dbReference type="AlphaFoldDB" id="A0A8H7Q8I7"/>
<dbReference type="Gene3D" id="1.25.10.10">
    <property type="entry name" value="Leucine-rich Repeat Variant"/>
    <property type="match status" value="1"/>
</dbReference>
<dbReference type="InterPro" id="IPR052616">
    <property type="entry name" value="SYO1-like"/>
</dbReference>
<feature type="region of interest" description="Disordered" evidence="2">
    <location>
        <begin position="1"/>
        <end position="24"/>
    </location>
</feature>
<feature type="compositionally biased region" description="Basic residues" evidence="2">
    <location>
        <begin position="1"/>
        <end position="12"/>
    </location>
</feature>
<comment type="caution">
    <text evidence="4">The sequence shown here is derived from an EMBL/GenBank/DDBJ whole genome shotgun (WGS) entry which is preliminary data.</text>
</comment>
<dbReference type="SUPFAM" id="SSF48371">
    <property type="entry name" value="ARM repeat"/>
    <property type="match status" value="1"/>
</dbReference>
<dbReference type="InterPro" id="IPR016024">
    <property type="entry name" value="ARM-type_fold"/>
</dbReference>
<organism evidence="4 5">
    <name type="scientific">Umbelopsis vinacea</name>
    <dbReference type="NCBI Taxonomy" id="44442"/>
    <lineage>
        <taxon>Eukaryota</taxon>
        <taxon>Fungi</taxon>
        <taxon>Fungi incertae sedis</taxon>
        <taxon>Mucoromycota</taxon>
        <taxon>Mucoromycotina</taxon>
        <taxon>Umbelopsidomycetes</taxon>
        <taxon>Umbelopsidales</taxon>
        <taxon>Umbelopsidaceae</taxon>
        <taxon>Umbelopsis</taxon>
    </lineage>
</organism>
<dbReference type="Proteomes" id="UP000612746">
    <property type="component" value="Unassembled WGS sequence"/>
</dbReference>
<protein>
    <recommendedName>
        <fullName evidence="3">SYO1-like TPR repeats domain-containing protein</fullName>
    </recommendedName>
</protein>
<dbReference type="PANTHER" id="PTHR13347:SF1">
    <property type="entry name" value="HEAT REPEAT-CONTAINING PROTEIN 3"/>
    <property type="match status" value="1"/>
</dbReference>
<dbReference type="PANTHER" id="PTHR13347">
    <property type="entry name" value="HEAT REPEAT-CONTAINING PROTEIN 3"/>
    <property type="match status" value="1"/>
</dbReference>
<gene>
    <name evidence="4" type="ORF">INT44_000732</name>
</gene>
<comment type="similarity">
    <text evidence="1">Belongs to the nuclear import and ribosome assembly adapter family.</text>
</comment>
<dbReference type="InterPro" id="IPR057990">
    <property type="entry name" value="TPR_SYO1"/>
</dbReference>
<evidence type="ECO:0000313" key="5">
    <source>
        <dbReference type="Proteomes" id="UP000612746"/>
    </source>
</evidence>
<evidence type="ECO:0000256" key="1">
    <source>
        <dbReference type="ARBA" id="ARBA00049983"/>
    </source>
</evidence>
<feature type="domain" description="SYO1-like TPR repeats" evidence="3">
    <location>
        <begin position="440"/>
        <end position="696"/>
    </location>
</feature>
<dbReference type="GO" id="GO:0006606">
    <property type="term" value="P:protein import into nucleus"/>
    <property type="evidence" value="ECO:0007669"/>
    <property type="project" value="TreeGrafter"/>
</dbReference>
<reference evidence="4" key="1">
    <citation type="submission" date="2020-12" db="EMBL/GenBank/DDBJ databases">
        <title>Metabolic potential, ecology and presence of endohyphal bacteria is reflected in genomic diversity of Mucoromycotina.</title>
        <authorList>
            <person name="Muszewska A."/>
            <person name="Okrasinska A."/>
            <person name="Steczkiewicz K."/>
            <person name="Drgas O."/>
            <person name="Orlowska M."/>
            <person name="Perlinska-Lenart U."/>
            <person name="Aleksandrzak-Piekarczyk T."/>
            <person name="Szatraj K."/>
            <person name="Zielenkiewicz U."/>
            <person name="Pilsyk S."/>
            <person name="Malc E."/>
            <person name="Mieczkowski P."/>
            <person name="Kruszewska J.S."/>
            <person name="Biernat P."/>
            <person name="Pawlowska J."/>
        </authorList>
    </citation>
    <scope>NUCLEOTIDE SEQUENCE</scope>
    <source>
        <strain evidence="4">WA0000051536</strain>
    </source>
</reference>
<dbReference type="GO" id="GO:0042273">
    <property type="term" value="P:ribosomal large subunit biogenesis"/>
    <property type="evidence" value="ECO:0007669"/>
    <property type="project" value="TreeGrafter"/>
</dbReference>
<keyword evidence="5" id="KW-1185">Reference proteome</keyword>
<accession>A0A8H7Q8I7</accession>
<evidence type="ECO:0000256" key="2">
    <source>
        <dbReference type="SAM" id="MobiDB-lite"/>
    </source>
</evidence>
<dbReference type="GO" id="GO:0051082">
    <property type="term" value="F:unfolded protein binding"/>
    <property type="evidence" value="ECO:0007669"/>
    <property type="project" value="TreeGrafter"/>
</dbReference>
<dbReference type="EMBL" id="JAEPRA010000002">
    <property type="protein sequence ID" value="KAG2187982.1"/>
    <property type="molecule type" value="Genomic_DNA"/>
</dbReference>
<proteinExistence type="inferred from homology"/>
<feature type="region of interest" description="Disordered" evidence="2">
    <location>
        <begin position="363"/>
        <end position="392"/>
    </location>
</feature>
<dbReference type="OrthoDB" id="288703at2759"/>
<name>A0A8H7Q8I7_9FUNG</name>
<dbReference type="Pfam" id="PF25567">
    <property type="entry name" value="TPR_SYO1"/>
    <property type="match status" value="1"/>
</dbReference>
<dbReference type="InterPro" id="IPR011989">
    <property type="entry name" value="ARM-like"/>
</dbReference>
<evidence type="ECO:0000313" key="4">
    <source>
        <dbReference type="EMBL" id="KAG2187982.1"/>
    </source>
</evidence>
<dbReference type="CDD" id="cd13394">
    <property type="entry name" value="Syo1_like"/>
    <property type="match status" value="1"/>
</dbReference>